<feature type="signal peptide" evidence="1">
    <location>
        <begin position="1"/>
        <end position="22"/>
    </location>
</feature>
<keyword evidence="3" id="KW-1185">Reference proteome</keyword>
<protein>
    <submittedName>
        <fullName evidence="2">Uncharacterized protein</fullName>
    </submittedName>
</protein>
<evidence type="ECO:0000256" key="1">
    <source>
        <dbReference type="SAM" id="SignalP"/>
    </source>
</evidence>
<evidence type="ECO:0000313" key="3">
    <source>
        <dbReference type="Proteomes" id="UP000823388"/>
    </source>
</evidence>
<feature type="chain" id="PRO_5035935206" evidence="1">
    <location>
        <begin position="23"/>
        <end position="168"/>
    </location>
</feature>
<evidence type="ECO:0000313" key="2">
    <source>
        <dbReference type="EMBL" id="KAG2636450.1"/>
    </source>
</evidence>
<dbReference type="Proteomes" id="UP000823388">
    <property type="component" value="Chromosome 2N"/>
</dbReference>
<comment type="caution">
    <text evidence="2">The sequence shown here is derived from an EMBL/GenBank/DDBJ whole genome shotgun (WGS) entry which is preliminary data.</text>
</comment>
<accession>A0A8T0VMJ8</accession>
<gene>
    <name evidence="2" type="ORF">PVAP13_2NG451203</name>
</gene>
<keyword evidence="1" id="KW-0732">Signal</keyword>
<name>A0A8T0VMJ8_PANVG</name>
<proteinExistence type="predicted"/>
<reference evidence="2" key="1">
    <citation type="submission" date="2020-05" db="EMBL/GenBank/DDBJ databases">
        <title>WGS assembly of Panicum virgatum.</title>
        <authorList>
            <person name="Lovell J.T."/>
            <person name="Jenkins J."/>
            <person name="Shu S."/>
            <person name="Juenger T.E."/>
            <person name="Schmutz J."/>
        </authorList>
    </citation>
    <scope>NUCLEOTIDE SEQUENCE</scope>
    <source>
        <strain evidence="2">AP13</strain>
    </source>
</reference>
<sequence length="168" mass="17498">MTTPPLPYPFFLLFSLSSSSSAAPPFLGSPHLRAPPLQPSPPLSLLCAAESGDAPVHLVLRRLALPPPVPHFPLHPPPLPCPCCAPPPTESGLTQQRSCTSPPIKGSVAPQAAMAQSITRLGQGHRASAYHLGPADCLPWLRGRGPLGSSRAVVRCFASSDACGLPID</sequence>
<dbReference type="EMBL" id="CM029040">
    <property type="protein sequence ID" value="KAG2636450.1"/>
    <property type="molecule type" value="Genomic_DNA"/>
</dbReference>
<dbReference type="AlphaFoldDB" id="A0A8T0VMJ8"/>
<organism evidence="2 3">
    <name type="scientific">Panicum virgatum</name>
    <name type="common">Blackwell switchgrass</name>
    <dbReference type="NCBI Taxonomy" id="38727"/>
    <lineage>
        <taxon>Eukaryota</taxon>
        <taxon>Viridiplantae</taxon>
        <taxon>Streptophyta</taxon>
        <taxon>Embryophyta</taxon>
        <taxon>Tracheophyta</taxon>
        <taxon>Spermatophyta</taxon>
        <taxon>Magnoliopsida</taxon>
        <taxon>Liliopsida</taxon>
        <taxon>Poales</taxon>
        <taxon>Poaceae</taxon>
        <taxon>PACMAD clade</taxon>
        <taxon>Panicoideae</taxon>
        <taxon>Panicodae</taxon>
        <taxon>Paniceae</taxon>
        <taxon>Panicinae</taxon>
        <taxon>Panicum</taxon>
        <taxon>Panicum sect. Hiantes</taxon>
    </lineage>
</organism>